<reference evidence="1 2" key="2">
    <citation type="journal article" date="2022" name="Mol. Ecol. Resour.">
        <title>The genomes of chicory, endive, great burdock and yacon provide insights into Asteraceae paleo-polyploidization history and plant inulin production.</title>
        <authorList>
            <person name="Fan W."/>
            <person name="Wang S."/>
            <person name="Wang H."/>
            <person name="Wang A."/>
            <person name="Jiang F."/>
            <person name="Liu H."/>
            <person name="Zhao H."/>
            <person name="Xu D."/>
            <person name="Zhang Y."/>
        </authorList>
    </citation>
    <scope>NUCLEOTIDE SEQUENCE [LARGE SCALE GENOMIC DNA]</scope>
    <source>
        <strain evidence="2">cv. Yunnan</strain>
        <tissue evidence="1">Leaves</tissue>
    </source>
</reference>
<proteinExistence type="predicted"/>
<reference evidence="2" key="1">
    <citation type="journal article" date="2022" name="Mol. Ecol. Resour.">
        <title>The genomes of chicory, endive, great burdock and yacon provide insights into Asteraceae palaeo-polyploidization history and plant inulin production.</title>
        <authorList>
            <person name="Fan W."/>
            <person name="Wang S."/>
            <person name="Wang H."/>
            <person name="Wang A."/>
            <person name="Jiang F."/>
            <person name="Liu H."/>
            <person name="Zhao H."/>
            <person name="Xu D."/>
            <person name="Zhang Y."/>
        </authorList>
    </citation>
    <scope>NUCLEOTIDE SEQUENCE [LARGE SCALE GENOMIC DNA]</scope>
    <source>
        <strain evidence="2">cv. Yunnan</strain>
    </source>
</reference>
<organism evidence="1 2">
    <name type="scientific">Smallanthus sonchifolius</name>
    <dbReference type="NCBI Taxonomy" id="185202"/>
    <lineage>
        <taxon>Eukaryota</taxon>
        <taxon>Viridiplantae</taxon>
        <taxon>Streptophyta</taxon>
        <taxon>Embryophyta</taxon>
        <taxon>Tracheophyta</taxon>
        <taxon>Spermatophyta</taxon>
        <taxon>Magnoliopsida</taxon>
        <taxon>eudicotyledons</taxon>
        <taxon>Gunneridae</taxon>
        <taxon>Pentapetalae</taxon>
        <taxon>asterids</taxon>
        <taxon>campanulids</taxon>
        <taxon>Asterales</taxon>
        <taxon>Asteraceae</taxon>
        <taxon>Asteroideae</taxon>
        <taxon>Heliantheae alliance</taxon>
        <taxon>Millerieae</taxon>
        <taxon>Smallanthus</taxon>
    </lineage>
</organism>
<gene>
    <name evidence="1" type="ORF">L1987_64466</name>
</gene>
<comment type="caution">
    <text evidence="1">The sequence shown here is derived from an EMBL/GenBank/DDBJ whole genome shotgun (WGS) entry which is preliminary data.</text>
</comment>
<accession>A0ACB9CG17</accession>
<protein>
    <submittedName>
        <fullName evidence="1">Uncharacterized protein</fullName>
    </submittedName>
</protein>
<dbReference type="EMBL" id="CM042038">
    <property type="protein sequence ID" value="KAI3733246.1"/>
    <property type="molecule type" value="Genomic_DNA"/>
</dbReference>
<keyword evidence="2" id="KW-1185">Reference proteome</keyword>
<evidence type="ECO:0000313" key="1">
    <source>
        <dbReference type="EMBL" id="KAI3733246.1"/>
    </source>
</evidence>
<dbReference type="Proteomes" id="UP001056120">
    <property type="component" value="Linkage Group LG21"/>
</dbReference>
<sequence>MRGKERLESGPGLNRPPHSGVWPGSSVTVEDGDSGEAGFVLTTAHHNKLANLAYYLAYTRLPGIILEFGN</sequence>
<evidence type="ECO:0000313" key="2">
    <source>
        <dbReference type="Proteomes" id="UP001056120"/>
    </source>
</evidence>
<name>A0ACB9CG17_9ASTR</name>